<protein>
    <submittedName>
        <fullName evidence="2">TPR domain protein</fullName>
    </submittedName>
</protein>
<sequence>MQHLLFWLLLFTAPGALLAQRAFKPVKLALKAKNYGEAIKQINQLRQDSVYRDAPKLCIYSMEAYQGQNDAQNMKLYLKQSYDTLAFFSTTYQIVNEAIRLDSIEQQLRVTEEQKPKYQNQVKEQLRRYFPNLLVGARFFYKRGKYQEAMPYLRRCLDLPETPLGKDAGLPTKAHQSNASLYVVCAYNTQQYDEVHRYQELALADTLSRATILECLINTAAAEKDSLAYLQGLQTGWQEFADKPVFFTRLVDYYALRGNYPEVLGLVGKQLERNPMDASARLAECMANLNLENFDACIETGKLLLQADTSLVDVNYYVGAAYVAKALLVTMPDNALSKTYQKASLQRKSYLKDAEPYLELYRKQAPKDTYRWAPLLYKVYLGLNRGDKFAEIEAVLKAM</sequence>
<reference evidence="2" key="1">
    <citation type="journal article" date="2012" name="PLoS ONE">
        <title>Gene sets for utilization of primary and secondary nutrition supplies in the distal gut of endangered iberian lynx.</title>
        <authorList>
            <person name="Alcaide M."/>
            <person name="Messina E."/>
            <person name="Richter M."/>
            <person name="Bargiela R."/>
            <person name="Peplies J."/>
            <person name="Huws S.A."/>
            <person name="Newbold C.J."/>
            <person name="Golyshin P.N."/>
            <person name="Simon M.A."/>
            <person name="Lopez G."/>
            <person name="Yakimov M.M."/>
            <person name="Ferrer M."/>
        </authorList>
    </citation>
    <scope>NUCLEOTIDE SEQUENCE</scope>
</reference>
<comment type="caution">
    <text evidence="2">The sequence shown here is derived from an EMBL/GenBank/DDBJ whole genome shotgun (WGS) entry which is preliminary data.</text>
</comment>
<dbReference type="SUPFAM" id="SSF48452">
    <property type="entry name" value="TPR-like"/>
    <property type="match status" value="1"/>
</dbReference>
<dbReference type="EMBL" id="AMCI01007526">
    <property type="protein sequence ID" value="EJW92461.1"/>
    <property type="molecule type" value="Genomic_DNA"/>
</dbReference>
<evidence type="ECO:0000313" key="2">
    <source>
        <dbReference type="EMBL" id="EJW92461.1"/>
    </source>
</evidence>
<organism evidence="2">
    <name type="scientific">gut metagenome</name>
    <dbReference type="NCBI Taxonomy" id="749906"/>
    <lineage>
        <taxon>unclassified sequences</taxon>
        <taxon>metagenomes</taxon>
        <taxon>organismal metagenomes</taxon>
    </lineage>
</organism>
<dbReference type="InterPro" id="IPR011990">
    <property type="entry name" value="TPR-like_helical_dom_sf"/>
</dbReference>
<dbReference type="Gene3D" id="1.25.40.10">
    <property type="entry name" value="Tetratricopeptide repeat domain"/>
    <property type="match status" value="1"/>
</dbReference>
<evidence type="ECO:0000256" key="1">
    <source>
        <dbReference type="SAM" id="Coils"/>
    </source>
</evidence>
<keyword evidence="1" id="KW-0175">Coiled coil</keyword>
<accession>J9FC46</accession>
<feature type="coiled-coil region" evidence="1">
    <location>
        <begin position="94"/>
        <end position="128"/>
    </location>
</feature>
<dbReference type="AlphaFoldDB" id="J9FC46"/>
<proteinExistence type="predicted"/>
<gene>
    <name evidence="2" type="ORF">EVA_19432</name>
</gene>
<name>J9FC46_9ZZZZ</name>